<reference evidence="1 2" key="1">
    <citation type="submission" date="2019-05" db="EMBL/GenBank/DDBJ databases">
        <title>Another draft genome of Portunus trituberculatus and its Hox gene families provides insights of decapod evolution.</title>
        <authorList>
            <person name="Jeong J.-H."/>
            <person name="Song I."/>
            <person name="Kim S."/>
            <person name="Choi T."/>
            <person name="Kim D."/>
            <person name="Ryu S."/>
            <person name="Kim W."/>
        </authorList>
    </citation>
    <scope>NUCLEOTIDE SEQUENCE [LARGE SCALE GENOMIC DNA]</scope>
    <source>
        <tissue evidence="1">Muscle</tissue>
    </source>
</reference>
<protein>
    <submittedName>
        <fullName evidence="1">Uncharacterized protein</fullName>
    </submittedName>
</protein>
<organism evidence="1 2">
    <name type="scientific">Portunus trituberculatus</name>
    <name type="common">Swimming crab</name>
    <name type="synonym">Neptunus trituberculatus</name>
    <dbReference type="NCBI Taxonomy" id="210409"/>
    <lineage>
        <taxon>Eukaryota</taxon>
        <taxon>Metazoa</taxon>
        <taxon>Ecdysozoa</taxon>
        <taxon>Arthropoda</taxon>
        <taxon>Crustacea</taxon>
        <taxon>Multicrustacea</taxon>
        <taxon>Malacostraca</taxon>
        <taxon>Eumalacostraca</taxon>
        <taxon>Eucarida</taxon>
        <taxon>Decapoda</taxon>
        <taxon>Pleocyemata</taxon>
        <taxon>Brachyura</taxon>
        <taxon>Eubrachyura</taxon>
        <taxon>Portunoidea</taxon>
        <taxon>Portunidae</taxon>
        <taxon>Portuninae</taxon>
        <taxon>Portunus</taxon>
    </lineage>
</organism>
<evidence type="ECO:0000313" key="1">
    <source>
        <dbReference type="EMBL" id="MPC83147.1"/>
    </source>
</evidence>
<dbReference type="AlphaFoldDB" id="A0A5B7IN32"/>
<gene>
    <name evidence="1" type="ORF">E2C01_077842</name>
</gene>
<evidence type="ECO:0000313" key="2">
    <source>
        <dbReference type="Proteomes" id="UP000324222"/>
    </source>
</evidence>
<comment type="caution">
    <text evidence="1">The sequence shown here is derived from an EMBL/GenBank/DDBJ whole genome shotgun (WGS) entry which is preliminary data.</text>
</comment>
<dbReference type="EMBL" id="VSRR010061681">
    <property type="protein sequence ID" value="MPC83147.1"/>
    <property type="molecule type" value="Genomic_DNA"/>
</dbReference>
<proteinExistence type="predicted"/>
<sequence>MDPDNMLRECTGYEEIVLEEFRFPTQLSGKGKALSIVGCQSGVHLPMNVIRSGMAVNLTPPFRFP</sequence>
<dbReference type="Proteomes" id="UP000324222">
    <property type="component" value="Unassembled WGS sequence"/>
</dbReference>
<accession>A0A5B7IN32</accession>
<name>A0A5B7IN32_PORTR</name>
<keyword evidence="2" id="KW-1185">Reference proteome</keyword>